<dbReference type="AlphaFoldDB" id="A0A2A7NYU6"/>
<evidence type="ECO:0000259" key="2">
    <source>
        <dbReference type="Pfam" id="PF06259"/>
    </source>
</evidence>
<evidence type="ECO:0000313" key="4">
    <source>
        <dbReference type="Proteomes" id="UP000220340"/>
    </source>
</evidence>
<evidence type="ECO:0000313" key="3">
    <source>
        <dbReference type="EMBL" id="PEG55567.1"/>
    </source>
</evidence>
<dbReference type="SUPFAM" id="SSF53474">
    <property type="entry name" value="alpha/beta-Hydrolases"/>
    <property type="match status" value="1"/>
</dbReference>
<dbReference type="Pfam" id="PF06259">
    <property type="entry name" value="Abhydrolase_8"/>
    <property type="match status" value="1"/>
</dbReference>
<sequence length="521" mass="55339">MATLQDQLADIRRLEGWEGSAAHAARQSFDPVDDDLIKGAAAVGAVHAQVGETIADLTKLQASISDAKHLASTNGFTIQFNGNVVDLCDLDDKANASEAELLQHERVGDQLRQMVSDIVSKGNEIEAEASRVLWAANSGDVGVDGLKDVEGAVNAGALFALEPAASPEQVNEWWNGLGTDQQNWIATHRPDWVRNRDGIPTDVRNETNRTFLDTERTRLQDQLTREQQSHPNPNQPPYGVPAQLLQRQIAVLDKLDKTLEQKDTYLIGLDTTGESLKTIVSVGNPDEADNVAVTIPGMGSQIDAGGTIEGMVREGSLMQSEVMTQLDAAGRGHETVATVAWLGYDTPPGLAAAGSDSRAVGAAPALSQYLGSIDATSSGATDPNLTLVGHSYGSLTAGLALQDGASSVVDDYVAYGSPGFYAMDEADLGMQQGHVYVMQAPDDPIRVIAETPWYGGDPADGSFTQLSTAPGTTPDGVYREGSSGHSEYPRPFTVDDQEWLRVSGYNTAAVIAGLPESAVRK</sequence>
<name>A0A2A7NYU6_9MYCO</name>
<dbReference type="Proteomes" id="UP000220340">
    <property type="component" value="Unassembled WGS sequence"/>
</dbReference>
<feature type="region of interest" description="Disordered" evidence="1">
    <location>
        <begin position="468"/>
        <end position="490"/>
    </location>
</feature>
<proteinExistence type="predicted"/>
<comment type="caution">
    <text evidence="3">The sequence shown here is derived from an EMBL/GenBank/DDBJ whole genome shotgun (WGS) entry which is preliminary data.</text>
</comment>
<accession>A0A2A7NYU6</accession>
<dbReference type="InterPro" id="IPR010427">
    <property type="entry name" value="DUF1023"/>
</dbReference>
<reference evidence="3 4" key="1">
    <citation type="submission" date="2017-10" db="EMBL/GenBank/DDBJ databases">
        <title>The new phylogeny of genus Mycobacterium.</title>
        <authorList>
            <person name="Tortoli E."/>
            <person name="Trovato A."/>
            <person name="Cirillo D.M."/>
        </authorList>
    </citation>
    <scope>NUCLEOTIDE SEQUENCE [LARGE SCALE GENOMIC DNA]</scope>
    <source>
        <strain evidence="3 4">IP141170001</strain>
    </source>
</reference>
<protein>
    <recommendedName>
        <fullName evidence="2">DUF1023 domain-containing protein</fullName>
    </recommendedName>
</protein>
<feature type="domain" description="DUF1023" evidence="2">
    <location>
        <begin position="276"/>
        <end position="450"/>
    </location>
</feature>
<dbReference type="InterPro" id="IPR029058">
    <property type="entry name" value="AB_hydrolase_fold"/>
</dbReference>
<evidence type="ECO:0000256" key="1">
    <source>
        <dbReference type="SAM" id="MobiDB-lite"/>
    </source>
</evidence>
<organism evidence="3 4">
    <name type="scientific">Mycolicibacterium diernhoferi</name>
    <dbReference type="NCBI Taxonomy" id="1801"/>
    <lineage>
        <taxon>Bacteria</taxon>
        <taxon>Bacillati</taxon>
        <taxon>Actinomycetota</taxon>
        <taxon>Actinomycetes</taxon>
        <taxon>Mycobacteriales</taxon>
        <taxon>Mycobacteriaceae</taxon>
        <taxon>Mycolicibacterium</taxon>
    </lineage>
</organism>
<gene>
    <name evidence="3" type="ORF">CRI78_04690</name>
</gene>
<dbReference type="EMBL" id="PDCR01000005">
    <property type="protein sequence ID" value="PEG55567.1"/>
    <property type="molecule type" value="Genomic_DNA"/>
</dbReference>
<keyword evidence="4" id="KW-1185">Reference proteome</keyword>
<feature type="region of interest" description="Disordered" evidence="1">
    <location>
        <begin position="221"/>
        <end position="240"/>
    </location>
</feature>